<dbReference type="InterPro" id="IPR000719">
    <property type="entry name" value="Prot_kinase_dom"/>
</dbReference>
<comment type="caution">
    <text evidence="3">The sequence shown here is derived from an EMBL/GenBank/DDBJ whole genome shotgun (WGS) entry which is preliminary data.</text>
</comment>
<dbReference type="Gene3D" id="1.10.510.10">
    <property type="entry name" value="Transferase(Phosphotransferase) domain 1"/>
    <property type="match status" value="1"/>
</dbReference>
<dbReference type="PROSITE" id="PS00108">
    <property type="entry name" value="PROTEIN_KINASE_ST"/>
    <property type="match status" value="1"/>
</dbReference>
<dbReference type="InterPro" id="IPR011009">
    <property type="entry name" value="Kinase-like_dom_sf"/>
</dbReference>
<dbReference type="GO" id="GO:0007165">
    <property type="term" value="P:signal transduction"/>
    <property type="evidence" value="ECO:0007669"/>
    <property type="project" value="TreeGrafter"/>
</dbReference>
<dbReference type="SMART" id="SM00220">
    <property type="entry name" value="S_TKc"/>
    <property type="match status" value="1"/>
</dbReference>
<dbReference type="Proteomes" id="UP001301958">
    <property type="component" value="Unassembled WGS sequence"/>
</dbReference>
<evidence type="ECO:0000313" key="3">
    <source>
        <dbReference type="EMBL" id="KAK4221301.1"/>
    </source>
</evidence>
<feature type="region of interest" description="Disordered" evidence="1">
    <location>
        <begin position="1"/>
        <end position="26"/>
    </location>
</feature>
<dbReference type="Gene3D" id="3.30.200.20">
    <property type="entry name" value="Phosphorylase Kinase, domain 1"/>
    <property type="match status" value="1"/>
</dbReference>
<evidence type="ECO:0000313" key="4">
    <source>
        <dbReference type="Proteomes" id="UP001301958"/>
    </source>
</evidence>
<feature type="compositionally biased region" description="Polar residues" evidence="1">
    <location>
        <begin position="1"/>
        <end position="22"/>
    </location>
</feature>
<proteinExistence type="predicted"/>
<dbReference type="SUPFAM" id="SSF56112">
    <property type="entry name" value="Protein kinase-like (PK-like)"/>
    <property type="match status" value="1"/>
</dbReference>
<gene>
    <name evidence="3" type="ORF">QBC38DRAFT_492324</name>
</gene>
<feature type="domain" description="Protein kinase" evidence="2">
    <location>
        <begin position="55"/>
        <end position="358"/>
    </location>
</feature>
<organism evidence="3 4">
    <name type="scientific">Podospora fimiseda</name>
    <dbReference type="NCBI Taxonomy" id="252190"/>
    <lineage>
        <taxon>Eukaryota</taxon>
        <taxon>Fungi</taxon>
        <taxon>Dikarya</taxon>
        <taxon>Ascomycota</taxon>
        <taxon>Pezizomycotina</taxon>
        <taxon>Sordariomycetes</taxon>
        <taxon>Sordariomycetidae</taxon>
        <taxon>Sordariales</taxon>
        <taxon>Podosporaceae</taxon>
        <taxon>Podospora</taxon>
    </lineage>
</organism>
<keyword evidence="3" id="KW-0808">Transferase</keyword>
<evidence type="ECO:0000259" key="2">
    <source>
        <dbReference type="PROSITE" id="PS50011"/>
    </source>
</evidence>
<dbReference type="GO" id="GO:0005524">
    <property type="term" value="F:ATP binding"/>
    <property type="evidence" value="ECO:0007669"/>
    <property type="project" value="InterPro"/>
</dbReference>
<dbReference type="Pfam" id="PF00069">
    <property type="entry name" value="Pkinase"/>
    <property type="match status" value="1"/>
</dbReference>
<accession>A0AAN7BD17</accession>
<reference evidence="3" key="1">
    <citation type="journal article" date="2023" name="Mol. Phylogenet. Evol.">
        <title>Genome-scale phylogeny and comparative genomics of the fungal order Sordariales.</title>
        <authorList>
            <person name="Hensen N."/>
            <person name="Bonometti L."/>
            <person name="Westerberg I."/>
            <person name="Brannstrom I.O."/>
            <person name="Guillou S."/>
            <person name="Cros-Aarteil S."/>
            <person name="Calhoun S."/>
            <person name="Haridas S."/>
            <person name="Kuo A."/>
            <person name="Mondo S."/>
            <person name="Pangilinan J."/>
            <person name="Riley R."/>
            <person name="LaButti K."/>
            <person name="Andreopoulos B."/>
            <person name="Lipzen A."/>
            <person name="Chen C."/>
            <person name="Yan M."/>
            <person name="Daum C."/>
            <person name="Ng V."/>
            <person name="Clum A."/>
            <person name="Steindorff A."/>
            <person name="Ohm R.A."/>
            <person name="Martin F."/>
            <person name="Silar P."/>
            <person name="Natvig D.O."/>
            <person name="Lalanne C."/>
            <person name="Gautier V."/>
            <person name="Ament-Velasquez S.L."/>
            <person name="Kruys A."/>
            <person name="Hutchinson M.I."/>
            <person name="Powell A.J."/>
            <person name="Barry K."/>
            <person name="Miller A.N."/>
            <person name="Grigoriev I.V."/>
            <person name="Debuchy R."/>
            <person name="Gladieux P."/>
            <person name="Hiltunen Thoren M."/>
            <person name="Johannesson H."/>
        </authorList>
    </citation>
    <scope>NUCLEOTIDE SEQUENCE</scope>
    <source>
        <strain evidence="3">CBS 990.96</strain>
    </source>
</reference>
<dbReference type="GO" id="GO:0004672">
    <property type="term" value="F:protein kinase activity"/>
    <property type="evidence" value="ECO:0007669"/>
    <property type="project" value="InterPro"/>
</dbReference>
<dbReference type="GO" id="GO:0005737">
    <property type="term" value="C:cytoplasm"/>
    <property type="evidence" value="ECO:0007669"/>
    <property type="project" value="TreeGrafter"/>
</dbReference>
<reference evidence="3" key="2">
    <citation type="submission" date="2023-05" db="EMBL/GenBank/DDBJ databases">
        <authorList>
            <consortium name="Lawrence Berkeley National Laboratory"/>
            <person name="Steindorff A."/>
            <person name="Hensen N."/>
            <person name="Bonometti L."/>
            <person name="Westerberg I."/>
            <person name="Brannstrom I.O."/>
            <person name="Guillou S."/>
            <person name="Cros-Aarteil S."/>
            <person name="Calhoun S."/>
            <person name="Haridas S."/>
            <person name="Kuo A."/>
            <person name="Mondo S."/>
            <person name="Pangilinan J."/>
            <person name="Riley R."/>
            <person name="Labutti K."/>
            <person name="Andreopoulos B."/>
            <person name="Lipzen A."/>
            <person name="Chen C."/>
            <person name="Yanf M."/>
            <person name="Daum C."/>
            <person name="Ng V."/>
            <person name="Clum A."/>
            <person name="Ohm R."/>
            <person name="Martin F."/>
            <person name="Silar P."/>
            <person name="Natvig D."/>
            <person name="Lalanne C."/>
            <person name="Gautier V."/>
            <person name="Ament-Velasquez S.L."/>
            <person name="Kruys A."/>
            <person name="Hutchinson M.I."/>
            <person name="Powell A.J."/>
            <person name="Barry K."/>
            <person name="Miller A.N."/>
            <person name="Grigoriev I.V."/>
            <person name="Debuchy R."/>
            <person name="Gladieux P."/>
            <person name="Thoren M.H."/>
            <person name="Johannesson H."/>
        </authorList>
    </citation>
    <scope>NUCLEOTIDE SEQUENCE</scope>
    <source>
        <strain evidence="3">CBS 990.96</strain>
    </source>
</reference>
<keyword evidence="4" id="KW-1185">Reference proteome</keyword>
<dbReference type="InterPro" id="IPR050167">
    <property type="entry name" value="Ser_Thr_protein_kinase"/>
</dbReference>
<dbReference type="PANTHER" id="PTHR23257">
    <property type="entry name" value="SERINE-THREONINE PROTEIN KINASE"/>
    <property type="match status" value="1"/>
</dbReference>
<dbReference type="EMBL" id="MU865562">
    <property type="protein sequence ID" value="KAK4221301.1"/>
    <property type="molecule type" value="Genomic_DNA"/>
</dbReference>
<sequence length="358" mass="41191">MPTSSCNSSIPVPFRSSTSAEVQGTEPEPDKYNFLSFLATVQALQIEILPLVWDITHDDDKGFGGTSIIYQGLVNLDTSFAFKPYRKQQKTEEQVFRTLINEITVLSETSIREHENIAQLQGICWEISPSDDKPWPVLVFEKSHHGDLDHFARHGGRDMMIDDRLRLCLDVGRAVMDMHTNQIVHGDIKPQNVLVFKEISGRGYRAKVIDFGYSSRYIGHDERLQLPRSTPWHVPEIPECNDRRRWEWTPSQAKNTDLFSFGMLCLWLLFEPSLSGRNPQTPGIDAADDRSRRLAEDRLHTKKEELQAYALWLLASNTKLEQDIKITLREFFNSSLSQDPGDREFSLSTLLRRLDTER</sequence>
<keyword evidence="3" id="KW-0418">Kinase</keyword>
<protein>
    <submittedName>
        <fullName evidence="3">Kinase-like domain-containing protein</fullName>
    </submittedName>
</protein>
<dbReference type="AlphaFoldDB" id="A0AAN7BD17"/>
<dbReference type="PROSITE" id="PS50011">
    <property type="entry name" value="PROTEIN_KINASE_DOM"/>
    <property type="match status" value="1"/>
</dbReference>
<evidence type="ECO:0000256" key="1">
    <source>
        <dbReference type="SAM" id="MobiDB-lite"/>
    </source>
</evidence>
<name>A0AAN7BD17_9PEZI</name>
<dbReference type="InterPro" id="IPR008271">
    <property type="entry name" value="Ser/Thr_kinase_AS"/>
</dbReference>